<evidence type="ECO:0000256" key="1">
    <source>
        <dbReference type="SAM" id="MobiDB-lite"/>
    </source>
</evidence>
<organism evidence="3 4">
    <name type="scientific">Rugosimonospora africana</name>
    <dbReference type="NCBI Taxonomy" id="556532"/>
    <lineage>
        <taxon>Bacteria</taxon>
        <taxon>Bacillati</taxon>
        <taxon>Actinomycetota</taxon>
        <taxon>Actinomycetes</taxon>
        <taxon>Micromonosporales</taxon>
        <taxon>Micromonosporaceae</taxon>
        <taxon>Rugosimonospora</taxon>
    </lineage>
</organism>
<feature type="compositionally biased region" description="Polar residues" evidence="1">
    <location>
        <begin position="1"/>
        <end position="17"/>
    </location>
</feature>
<accession>A0A8J3VS14</accession>
<evidence type="ECO:0000256" key="2">
    <source>
        <dbReference type="SAM" id="Phobius"/>
    </source>
</evidence>
<keyword evidence="2" id="KW-1133">Transmembrane helix</keyword>
<dbReference type="RefSeq" id="WP_203919587.1">
    <property type="nucleotide sequence ID" value="NZ_BONZ01000039.1"/>
</dbReference>
<gene>
    <name evidence="3" type="ORF">Raf01_41450</name>
</gene>
<dbReference type="AlphaFoldDB" id="A0A8J3VS14"/>
<name>A0A8J3VS14_9ACTN</name>
<dbReference type="Proteomes" id="UP000642748">
    <property type="component" value="Unassembled WGS sequence"/>
</dbReference>
<protein>
    <submittedName>
        <fullName evidence="3">Uncharacterized protein</fullName>
    </submittedName>
</protein>
<sequence>MTIETQSGAPSPSQPRNYTTGSVSSSLLVGAALGTGVAYLATVAYFRSQLSERMSDAPVLDLVLIVAGLPVAATAGSWLLAGREPHRMARRPIG</sequence>
<evidence type="ECO:0000313" key="4">
    <source>
        <dbReference type="Proteomes" id="UP000642748"/>
    </source>
</evidence>
<reference evidence="3" key="1">
    <citation type="submission" date="2021-01" db="EMBL/GenBank/DDBJ databases">
        <title>Whole genome shotgun sequence of Rugosimonospora africana NBRC 104875.</title>
        <authorList>
            <person name="Komaki H."/>
            <person name="Tamura T."/>
        </authorList>
    </citation>
    <scope>NUCLEOTIDE SEQUENCE</scope>
    <source>
        <strain evidence="3">NBRC 104875</strain>
    </source>
</reference>
<feature type="transmembrane region" description="Helical" evidence="2">
    <location>
        <begin position="26"/>
        <end position="47"/>
    </location>
</feature>
<proteinExistence type="predicted"/>
<feature type="region of interest" description="Disordered" evidence="1">
    <location>
        <begin position="1"/>
        <end position="22"/>
    </location>
</feature>
<keyword evidence="2" id="KW-0812">Transmembrane</keyword>
<keyword evidence="4" id="KW-1185">Reference proteome</keyword>
<dbReference type="EMBL" id="BONZ01000039">
    <property type="protein sequence ID" value="GIH15973.1"/>
    <property type="molecule type" value="Genomic_DNA"/>
</dbReference>
<feature type="transmembrane region" description="Helical" evidence="2">
    <location>
        <begin position="59"/>
        <end position="81"/>
    </location>
</feature>
<evidence type="ECO:0000313" key="3">
    <source>
        <dbReference type="EMBL" id="GIH15973.1"/>
    </source>
</evidence>
<keyword evidence="2" id="KW-0472">Membrane</keyword>
<comment type="caution">
    <text evidence="3">The sequence shown here is derived from an EMBL/GenBank/DDBJ whole genome shotgun (WGS) entry which is preliminary data.</text>
</comment>